<dbReference type="Pfam" id="PF01435">
    <property type="entry name" value="Peptidase_M48"/>
    <property type="match status" value="1"/>
</dbReference>
<dbReference type="GO" id="GO:0004222">
    <property type="term" value="F:metalloendopeptidase activity"/>
    <property type="evidence" value="ECO:0007669"/>
    <property type="project" value="InterPro"/>
</dbReference>
<evidence type="ECO:0000259" key="9">
    <source>
        <dbReference type="Pfam" id="PF23368"/>
    </source>
</evidence>
<dbReference type="OrthoDB" id="9810445at2"/>
<protein>
    <submittedName>
        <fullName evidence="10">Peptidase family M48</fullName>
    </submittedName>
</protein>
<dbReference type="EMBL" id="FNPR01000002">
    <property type="protein sequence ID" value="SDY41478.1"/>
    <property type="molecule type" value="Genomic_DNA"/>
</dbReference>
<keyword evidence="1 6" id="KW-0645">Protease</keyword>
<comment type="similarity">
    <text evidence="6">Belongs to the peptidase M48 family.</text>
</comment>
<keyword evidence="3 6" id="KW-0378">Hydrolase</keyword>
<dbReference type="Pfam" id="PF23368">
    <property type="entry name" value="DUF7092"/>
    <property type="match status" value="1"/>
</dbReference>
<keyword evidence="7" id="KW-0812">Transmembrane</keyword>
<organism evidence="10 11">
    <name type="scientific">Lentibacter algarum</name>
    <dbReference type="NCBI Taxonomy" id="576131"/>
    <lineage>
        <taxon>Bacteria</taxon>
        <taxon>Pseudomonadati</taxon>
        <taxon>Pseudomonadota</taxon>
        <taxon>Alphaproteobacteria</taxon>
        <taxon>Rhodobacterales</taxon>
        <taxon>Roseobacteraceae</taxon>
        <taxon>Lentibacter</taxon>
    </lineage>
</organism>
<evidence type="ECO:0000259" key="8">
    <source>
        <dbReference type="Pfam" id="PF01435"/>
    </source>
</evidence>
<keyword evidence="4 6" id="KW-0862">Zinc</keyword>
<evidence type="ECO:0000313" key="10">
    <source>
        <dbReference type="EMBL" id="SDY41478.1"/>
    </source>
</evidence>
<dbReference type="STRING" id="576131.SAMN05444486_10278"/>
<dbReference type="Proteomes" id="UP000199026">
    <property type="component" value="Unassembled WGS sequence"/>
</dbReference>
<dbReference type="PANTHER" id="PTHR22726:SF1">
    <property type="entry name" value="METALLOENDOPEPTIDASE OMA1, MITOCHONDRIAL"/>
    <property type="match status" value="1"/>
</dbReference>
<sequence>MLEAEGSFFDGSSAAKHKVILRLDEVRGLLSFDGEALEQPEEWPLAELRLLRDQPQGGWLSFALHIEGEDETLHHEARLSCRDGAMNAALRRAAPYLTRRDIHKGTGARVVAKLTVAVVAVLAMIFVILPAMATSLAHIMPREREVQFGRAVVNQMEWFLAGSAETDLTCNNEAGLAALHKMEARLIEGREMEYDLDIKVFDNEMVNAFAAPGGQIVIVRGLLDKATSADAVAGVLAHEIGHVENRDATIGALRAAGSAGLLSMVLGDFSGGTLAVLVTEHLISTSYTREAEILADDFALEALHEAEVSSEGLASFFDYILGLEGGGPALPAYLNTHPPSQARADKSRAHAETQSKTSSVLTDVEWTALKAICD</sequence>
<evidence type="ECO:0000256" key="6">
    <source>
        <dbReference type="RuleBase" id="RU003983"/>
    </source>
</evidence>
<feature type="domain" description="DUF7092" evidence="9">
    <location>
        <begin position="4"/>
        <end position="92"/>
    </location>
</feature>
<feature type="domain" description="Peptidase M48" evidence="8">
    <location>
        <begin position="179"/>
        <end position="346"/>
    </location>
</feature>
<dbReference type="GO" id="GO:0016020">
    <property type="term" value="C:membrane"/>
    <property type="evidence" value="ECO:0007669"/>
    <property type="project" value="TreeGrafter"/>
</dbReference>
<evidence type="ECO:0000256" key="5">
    <source>
        <dbReference type="ARBA" id="ARBA00023049"/>
    </source>
</evidence>
<evidence type="ECO:0000256" key="2">
    <source>
        <dbReference type="ARBA" id="ARBA00022723"/>
    </source>
</evidence>
<dbReference type="AlphaFoldDB" id="A0A1H3JQ29"/>
<dbReference type="PANTHER" id="PTHR22726">
    <property type="entry name" value="METALLOENDOPEPTIDASE OMA1"/>
    <property type="match status" value="1"/>
</dbReference>
<comment type="cofactor">
    <cofactor evidence="6">
        <name>Zn(2+)</name>
        <dbReference type="ChEBI" id="CHEBI:29105"/>
    </cofactor>
    <text evidence="6">Binds 1 zinc ion per subunit.</text>
</comment>
<gene>
    <name evidence="10" type="ORF">SAMN05444486_10278</name>
</gene>
<keyword evidence="7" id="KW-1133">Transmembrane helix</keyword>
<evidence type="ECO:0000256" key="3">
    <source>
        <dbReference type="ARBA" id="ARBA00022801"/>
    </source>
</evidence>
<dbReference type="GO" id="GO:0046872">
    <property type="term" value="F:metal ion binding"/>
    <property type="evidence" value="ECO:0007669"/>
    <property type="project" value="UniProtKB-KW"/>
</dbReference>
<dbReference type="Gene3D" id="3.30.2010.10">
    <property type="entry name" value="Metalloproteases ('zincins'), catalytic domain"/>
    <property type="match status" value="1"/>
</dbReference>
<proteinExistence type="inferred from homology"/>
<dbReference type="GeneID" id="78124156"/>
<keyword evidence="2" id="KW-0479">Metal-binding</keyword>
<dbReference type="CDD" id="cd07332">
    <property type="entry name" value="M48C_Oma1_like"/>
    <property type="match status" value="1"/>
</dbReference>
<evidence type="ECO:0000313" key="11">
    <source>
        <dbReference type="Proteomes" id="UP000199026"/>
    </source>
</evidence>
<reference evidence="10 11" key="1">
    <citation type="submission" date="2016-10" db="EMBL/GenBank/DDBJ databases">
        <authorList>
            <person name="de Groot N.N."/>
        </authorList>
    </citation>
    <scope>NUCLEOTIDE SEQUENCE [LARGE SCALE GENOMIC DNA]</scope>
    <source>
        <strain evidence="10 11">DSM 24677</strain>
    </source>
</reference>
<evidence type="ECO:0000256" key="1">
    <source>
        <dbReference type="ARBA" id="ARBA00022670"/>
    </source>
</evidence>
<keyword evidence="7" id="KW-0472">Membrane</keyword>
<name>A0A1H3JQ29_9RHOB</name>
<evidence type="ECO:0000256" key="4">
    <source>
        <dbReference type="ARBA" id="ARBA00022833"/>
    </source>
</evidence>
<dbReference type="InterPro" id="IPR001915">
    <property type="entry name" value="Peptidase_M48"/>
</dbReference>
<keyword evidence="11" id="KW-1185">Reference proteome</keyword>
<dbReference type="InterPro" id="IPR051156">
    <property type="entry name" value="Mito/Outer_Membr_Metalloprot"/>
</dbReference>
<keyword evidence="5 6" id="KW-0482">Metalloprotease</keyword>
<feature type="transmembrane region" description="Helical" evidence="7">
    <location>
        <begin position="110"/>
        <end position="133"/>
    </location>
</feature>
<dbReference type="InterPro" id="IPR055518">
    <property type="entry name" value="DUF7092"/>
</dbReference>
<dbReference type="GO" id="GO:0051603">
    <property type="term" value="P:proteolysis involved in protein catabolic process"/>
    <property type="evidence" value="ECO:0007669"/>
    <property type="project" value="TreeGrafter"/>
</dbReference>
<dbReference type="RefSeq" id="WP_089889285.1">
    <property type="nucleotide sequence ID" value="NZ_CALJFH010000009.1"/>
</dbReference>
<accession>A0A1H3JQ29</accession>
<evidence type="ECO:0000256" key="7">
    <source>
        <dbReference type="SAM" id="Phobius"/>
    </source>
</evidence>